<sequence length="154" mass="16251">MSATASRRHRTRTAPRSPSSGATTRTCTPPSPRATTPGLFPSPRSQGRSRHSTTSVSMSPTDPPPTASSCSSGPAHPETRTRSSTTAEPRRSSGAGRASASTRQTESGLMATPSRYGIALFPTTTPTRIGSCSDLLLRSQPTYVDDSSFKFDAY</sequence>
<name>A0AAD7EAF7_9AGAR</name>
<feature type="compositionally biased region" description="Basic residues" evidence="1">
    <location>
        <begin position="1"/>
        <end position="13"/>
    </location>
</feature>
<protein>
    <submittedName>
        <fullName evidence="2">Uncharacterized protein</fullName>
    </submittedName>
</protein>
<comment type="caution">
    <text evidence="2">The sequence shown here is derived from an EMBL/GenBank/DDBJ whole genome shotgun (WGS) entry which is preliminary data.</text>
</comment>
<evidence type="ECO:0000256" key="1">
    <source>
        <dbReference type="SAM" id="MobiDB-lite"/>
    </source>
</evidence>
<proteinExistence type="predicted"/>
<feature type="compositionally biased region" description="Low complexity" evidence="1">
    <location>
        <begin position="92"/>
        <end position="101"/>
    </location>
</feature>
<reference evidence="2" key="1">
    <citation type="submission" date="2023-03" db="EMBL/GenBank/DDBJ databases">
        <title>Massive genome expansion in bonnet fungi (Mycena s.s.) driven by repeated elements and novel gene families across ecological guilds.</title>
        <authorList>
            <consortium name="Lawrence Berkeley National Laboratory"/>
            <person name="Harder C.B."/>
            <person name="Miyauchi S."/>
            <person name="Viragh M."/>
            <person name="Kuo A."/>
            <person name="Thoen E."/>
            <person name="Andreopoulos B."/>
            <person name="Lu D."/>
            <person name="Skrede I."/>
            <person name="Drula E."/>
            <person name="Henrissat B."/>
            <person name="Morin E."/>
            <person name="Kohler A."/>
            <person name="Barry K."/>
            <person name="LaButti K."/>
            <person name="Morin E."/>
            <person name="Salamov A."/>
            <person name="Lipzen A."/>
            <person name="Mereny Z."/>
            <person name="Hegedus B."/>
            <person name="Baldrian P."/>
            <person name="Stursova M."/>
            <person name="Weitz H."/>
            <person name="Taylor A."/>
            <person name="Grigoriev I.V."/>
            <person name="Nagy L.G."/>
            <person name="Martin F."/>
            <person name="Kauserud H."/>
        </authorList>
    </citation>
    <scope>NUCLEOTIDE SEQUENCE</scope>
    <source>
        <strain evidence="2">CBHHK002</strain>
    </source>
</reference>
<keyword evidence="3" id="KW-1185">Reference proteome</keyword>
<feature type="region of interest" description="Disordered" evidence="1">
    <location>
        <begin position="1"/>
        <end position="116"/>
    </location>
</feature>
<accession>A0AAD7EAF7</accession>
<dbReference type="Proteomes" id="UP001218218">
    <property type="component" value="Unassembled WGS sequence"/>
</dbReference>
<evidence type="ECO:0000313" key="3">
    <source>
        <dbReference type="Proteomes" id="UP001218218"/>
    </source>
</evidence>
<organism evidence="2 3">
    <name type="scientific">Mycena albidolilacea</name>
    <dbReference type="NCBI Taxonomy" id="1033008"/>
    <lineage>
        <taxon>Eukaryota</taxon>
        <taxon>Fungi</taxon>
        <taxon>Dikarya</taxon>
        <taxon>Basidiomycota</taxon>
        <taxon>Agaricomycotina</taxon>
        <taxon>Agaricomycetes</taxon>
        <taxon>Agaricomycetidae</taxon>
        <taxon>Agaricales</taxon>
        <taxon>Marasmiineae</taxon>
        <taxon>Mycenaceae</taxon>
        <taxon>Mycena</taxon>
    </lineage>
</organism>
<gene>
    <name evidence="2" type="ORF">DFH08DRAFT_520068</name>
</gene>
<dbReference type="EMBL" id="JARIHO010000096">
    <property type="protein sequence ID" value="KAJ7305567.1"/>
    <property type="molecule type" value="Genomic_DNA"/>
</dbReference>
<evidence type="ECO:0000313" key="2">
    <source>
        <dbReference type="EMBL" id="KAJ7305567.1"/>
    </source>
</evidence>
<dbReference type="AlphaFoldDB" id="A0AAD7EAF7"/>